<organism evidence="1 2">
    <name type="scientific">Aspergillus luchuensis (strain CBS 106.47)</name>
    <dbReference type="NCBI Taxonomy" id="1137211"/>
    <lineage>
        <taxon>Eukaryota</taxon>
        <taxon>Fungi</taxon>
        <taxon>Dikarya</taxon>
        <taxon>Ascomycota</taxon>
        <taxon>Pezizomycotina</taxon>
        <taxon>Eurotiomycetes</taxon>
        <taxon>Eurotiomycetidae</taxon>
        <taxon>Eurotiales</taxon>
        <taxon>Aspergillaceae</taxon>
        <taxon>Aspergillus</taxon>
        <taxon>Aspergillus subgen. Circumdati</taxon>
    </lineage>
</organism>
<accession>A0A1M3SYU1</accession>
<gene>
    <name evidence="1" type="ORF">ASPFODRAFT_54868</name>
</gene>
<dbReference type="VEuPathDB" id="FungiDB:ASPFODRAFT_54868"/>
<name>A0A1M3SYU1_ASPLC</name>
<reference evidence="2" key="1">
    <citation type="journal article" date="2017" name="Genome Biol.">
        <title>Comparative genomics reveals high biological diversity and specific adaptations in the industrially and medically important fungal genus Aspergillus.</title>
        <authorList>
            <person name="de Vries R.P."/>
            <person name="Riley R."/>
            <person name="Wiebenga A."/>
            <person name="Aguilar-Osorio G."/>
            <person name="Amillis S."/>
            <person name="Uchima C.A."/>
            <person name="Anderluh G."/>
            <person name="Asadollahi M."/>
            <person name="Askin M."/>
            <person name="Barry K."/>
            <person name="Battaglia E."/>
            <person name="Bayram O."/>
            <person name="Benocci T."/>
            <person name="Braus-Stromeyer S.A."/>
            <person name="Caldana C."/>
            <person name="Canovas D."/>
            <person name="Cerqueira G.C."/>
            <person name="Chen F."/>
            <person name="Chen W."/>
            <person name="Choi C."/>
            <person name="Clum A."/>
            <person name="Dos Santos R.A."/>
            <person name="Damasio A.R."/>
            <person name="Diallinas G."/>
            <person name="Emri T."/>
            <person name="Fekete E."/>
            <person name="Flipphi M."/>
            <person name="Freyberg S."/>
            <person name="Gallo A."/>
            <person name="Gournas C."/>
            <person name="Habgood R."/>
            <person name="Hainaut M."/>
            <person name="Harispe M.L."/>
            <person name="Henrissat B."/>
            <person name="Hilden K.S."/>
            <person name="Hope R."/>
            <person name="Hossain A."/>
            <person name="Karabika E."/>
            <person name="Karaffa L."/>
            <person name="Karanyi Z."/>
            <person name="Krasevec N."/>
            <person name="Kuo A."/>
            <person name="Kusch H."/>
            <person name="LaButti K."/>
            <person name="Lagendijk E.L."/>
            <person name="Lapidus A."/>
            <person name="Levasseur A."/>
            <person name="Lindquist E."/>
            <person name="Lipzen A."/>
            <person name="Logrieco A.F."/>
            <person name="MacCabe A."/>
            <person name="Maekelae M.R."/>
            <person name="Malavazi I."/>
            <person name="Melin P."/>
            <person name="Meyer V."/>
            <person name="Mielnichuk N."/>
            <person name="Miskei M."/>
            <person name="Molnar A.P."/>
            <person name="Mule G."/>
            <person name="Ngan C.Y."/>
            <person name="Orejas M."/>
            <person name="Orosz E."/>
            <person name="Ouedraogo J.P."/>
            <person name="Overkamp K.M."/>
            <person name="Park H.-S."/>
            <person name="Perrone G."/>
            <person name="Piumi F."/>
            <person name="Punt P.J."/>
            <person name="Ram A.F."/>
            <person name="Ramon A."/>
            <person name="Rauscher S."/>
            <person name="Record E."/>
            <person name="Riano-Pachon D.M."/>
            <person name="Robert V."/>
            <person name="Roehrig J."/>
            <person name="Ruller R."/>
            <person name="Salamov A."/>
            <person name="Salih N.S."/>
            <person name="Samson R.A."/>
            <person name="Sandor E."/>
            <person name="Sanguinetti M."/>
            <person name="Schuetze T."/>
            <person name="Sepcic K."/>
            <person name="Shelest E."/>
            <person name="Sherlock G."/>
            <person name="Sophianopoulou V."/>
            <person name="Squina F.M."/>
            <person name="Sun H."/>
            <person name="Susca A."/>
            <person name="Todd R.B."/>
            <person name="Tsang A."/>
            <person name="Unkles S.E."/>
            <person name="van de Wiele N."/>
            <person name="van Rossen-Uffink D."/>
            <person name="Oliveira J.V."/>
            <person name="Vesth T.C."/>
            <person name="Visser J."/>
            <person name="Yu J.-H."/>
            <person name="Zhou M."/>
            <person name="Andersen M.R."/>
            <person name="Archer D.B."/>
            <person name="Baker S.E."/>
            <person name="Benoit I."/>
            <person name="Brakhage A.A."/>
            <person name="Braus G.H."/>
            <person name="Fischer R."/>
            <person name="Frisvad J.C."/>
            <person name="Goldman G.H."/>
            <person name="Houbraken J."/>
            <person name="Oakley B."/>
            <person name="Pocsi I."/>
            <person name="Scazzocchio C."/>
            <person name="Seiboth B."/>
            <person name="vanKuyk P.A."/>
            <person name="Wortman J."/>
            <person name="Dyer P.S."/>
            <person name="Grigoriev I.V."/>
        </authorList>
    </citation>
    <scope>NUCLEOTIDE SEQUENCE [LARGE SCALE GENOMIC DNA]</scope>
    <source>
        <strain evidence="2">CBS 106.47</strain>
    </source>
</reference>
<dbReference type="EMBL" id="KV878279">
    <property type="protein sequence ID" value="OJZ79663.1"/>
    <property type="molecule type" value="Genomic_DNA"/>
</dbReference>
<proteinExistence type="predicted"/>
<protein>
    <submittedName>
        <fullName evidence="1">Uncharacterized protein</fullName>
    </submittedName>
</protein>
<evidence type="ECO:0000313" key="1">
    <source>
        <dbReference type="EMBL" id="OJZ79663.1"/>
    </source>
</evidence>
<dbReference type="AlphaFoldDB" id="A0A1M3SYU1"/>
<sequence>MGSHLYAVLGTSTCQSISTRHDARKPRSARAMPSMLTSIGATSCITGRMEARMERRSVSINARC</sequence>
<evidence type="ECO:0000313" key="2">
    <source>
        <dbReference type="Proteomes" id="UP000184063"/>
    </source>
</evidence>
<dbReference type="Proteomes" id="UP000184063">
    <property type="component" value="Unassembled WGS sequence"/>
</dbReference>